<dbReference type="Pfam" id="PF03466">
    <property type="entry name" value="LysR_substrate"/>
    <property type="match status" value="1"/>
</dbReference>
<dbReference type="Gene3D" id="1.10.10.10">
    <property type="entry name" value="Winged helix-like DNA-binding domain superfamily/Winged helix DNA-binding domain"/>
    <property type="match status" value="1"/>
</dbReference>
<evidence type="ECO:0000256" key="2">
    <source>
        <dbReference type="ARBA" id="ARBA00023015"/>
    </source>
</evidence>
<dbReference type="SUPFAM" id="SSF46785">
    <property type="entry name" value="Winged helix' DNA-binding domain"/>
    <property type="match status" value="1"/>
</dbReference>
<dbReference type="RefSeq" id="WP_230439181.1">
    <property type="nucleotide sequence ID" value="NZ_CP087715.1"/>
</dbReference>
<dbReference type="PROSITE" id="PS50931">
    <property type="entry name" value="HTH_LYSR"/>
    <property type="match status" value="1"/>
</dbReference>
<keyword evidence="3" id="KW-0238">DNA-binding</keyword>
<evidence type="ECO:0000256" key="1">
    <source>
        <dbReference type="ARBA" id="ARBA00009437"/>
    </source>
</evidence>
<proteinExistence type="inferred from homology"/>
<dbReference type="Gene3D" id="3.40.190.290">
    <property type="match status" value="1"/>
</dbReference>
<accession>A0ABW3UEV9</accession>
<dbReference type="EMBL" id="JBHTLR010000034">
    <property type="protein sequence ID" value="MFD1218416.1"/>
    <property type="molecule type" value="Genomic_DNA"/>
</dbReference>
<evidence type="ECO:0000313" key="6">
    <source>
        <dbReference type="EMBL" id="MFD1218416.1"/>
    </source>
</evidence>
<evidence type="ECO:0000256" key="3">
    <source>
        <dbReference type="ARBA" id="ARBA00023125"/>
    </source>
</evidence>
<feature type="domain" description="HTH lysR-type" evidence="5">
    <location>
        <begin position="1"/>
        <end position="60"/>
    </location>
</feature>
<evidence type="ECO:0000313" key="7">
    <source>
        <dbReference type="Proteomes" id="UP001597264"/>
    </source>
</evidence>
<keyword evidence="7" id="KW-1185">Reference proteome</keyword>
<dbReference type="SUPFAM" id="SSF53850">
    <property type="entry name" value="Periplasmic binding protein-like II"/>
    <property type="match status" value="1"/>
</dbReference>
<keyword evidence="2" id="KW-0805">Transcription regulation</keyword>
<dbReference type="PANTHER" id="PTHR30537:SF3">
    <property type="entry name" value="TRANSCRIPTIONAL REGULATORY PROTEIN"/>
    <property type="match status" value="1"/>
</dbReference>
<evidence type="ECO:0000259" key="5">
    <source>
        <dbReference type="PROSITE" id="PS50931"/>
    </source>
</evidence>
<dbReference type="InterPro" id="IPR005119">
    <property type="entry name" value="LysR_subst-bd"/>
</dbReference>
<reference evidence="7" key="1">
    <citation type="journal article" date="2019" name="Int. J. Syst. Evol. Microbiol.">
        <title>The Global Catalogue of Microorganisms (GCM) 10K type strain sequencing project: providing services to taxonomists for standard genome sequencing and annotation.</title>
        <authorList>
            <consortium name="The Broad Institute Genomics Platform"/>
            <consortium name="The Broad Institute Genome Sequencing Center for Infectious Disease"/>
            <person name="Wu L."/>
            <person name="Ma J."/>
        </authorList>
    </citation>
    <scope>NUCLEOTIDE SEQUENCE [LARGE SCALE GENOMIC DNA]</scope>
    <source>
        <strain evidence="7">CCUG 54356</strain>
    </source>
</reference>
<sequence>MVKDWNNLHYALAVARAGTLSGAALELEVSHSTVLRRIDALEKALDTRLFHRHARGYVPTEAGRLLMSAAENMQDQLDQLVGRVQGVDEQLSGTLVITTVPNLVPQLMPIMRGFQRQNPQVRLQVVSERRQLRLEHGEAHIGIRPGARPTAPDYVVQAGITMQNTLYASEGYIRECGLMNSLDDIEGHRFISSVEDMPFIPYIDWVSRTVPETQVVFRCNEFGPFEEAARCGVGIAAMHCWSGESNPDLRRMLPPPEGWRTDLWLVTHRDMHRTRKVQLFLDWLKQALAELPPEIGIVS</sequence>
<dbReference type="InterPro" id="IPR036388">
    <property type="entry name" value="WH-like_DNA-bd_sf"/>
</dbReference>
<gene>
    <name evidence="6" type="ORF">ACFQ2X_17580</name>
</gene>
<organism evidence="6 7">
    <name type="scientific">Microbulbifer celer</name>
    <dbReference type="NCBI Taxonomy" id="435905"/>
    <lineage>
        <taxon>Bacteria</taxon>
        <taxon>Pseudomonadati</taxon>
        <taxon>Pseudomonadota</taxon>
        <taxon>Gammaproteobacteria</taxon>
        <taxon>Cellvibrionales</taxon>
        <taxon>Microbulbiferaceae</taxon>
        <taxon>Microbulbifer</taxon>
    </lineage>
</organism>
<dbReference type="Pfam" id="PF00126">
    <property type="entry name" value="HTH_1"/>
    <property type="match status" value="1"/>
</dbReference>
<dbReference type="Proteomes" id="UP001597264">
    <property type="component" value="Unassembled WGS sequence"/>
</dbReference>
<comment type="similarity">
    <text evidence="1">Belongs to the LysR transcriptional regulatory family.</text>
</comment>
<keyword evidence="4" id="KW-0804">Transcription</keyword>
<dbReference type="InterPro" id="IPR000847">
    <property type="entry name" value="LysR_HTH_N"/>
</dbReference>
<protein>
    <submittedName>
        <fullName evidence="6">LysR family transcriptional regulator</fullName>
    </submittedName>
</protein>
<comment type="caution">
    <text evidence="6">The sequence shown here is derived from an EMBL/GenBank/DDBJ whole genome shotgun (WGS) entry which is preliminary data.</text>
</comment>
<name>A0ABW3UEV9_9GAMM</name>
<evidence type="ECO:0000256" key="4">
    <source>
        <dbReference type="ARBA" id="ARBA00023163"/>
    </source>
</evidence>
<dbReference type="InterPro" id="IPR058163">
    <property type="entry name" value="LysR-type_TF_proteobact-type"/>
</dbReference>
<dbReference type="InterPro" id="IPR036390">
    <property type="entry name" value="WH_DNA-bd_sf"/>
</dbReference>
<dbReference type="PANTHER" id="PTHR30537">
    <property type="entry name" value="HTH-TYPE TRANSCRIPTIONAL REGULATOR"/>
    <property type="match status" value="1"/>
</dbReference>